<dbReference type="SUPFAM" id="SSF111357">
    <property type="entry name" value="Mitochondrial ATP synthase coupling factor 6"/>
    <property type="match status" value="1"/>
</dbReference>
<keyword evidence="2" id="KW-1185">Reference proteome</keyword>
<dbReference type="InterPro" id="IPR036204">
    <property type="entry name" value="ATP_synth_f6_sf_mt"/>
</dbReference>
<gene>
    <name evidence="1" type="ORF">niasHS_001996</name>
</gene>
<reference evidence="1 2" key="1">
    <citation type="submission" date="2024-10" db="EMBL/GenBank/DDBJ databases">
        <authorList>
            <person name="Kim D."/>
        </authorList>
    </citation>
    <scope>NUCLEOTIDE SEQUENCE [LARGE SCALE GENOMIC DNA]</scope>
    <source>
        <strain evidence="1">Taebaek</strain>
    </source>
</reference>
<proteinExistence type="predicted"/>
<dbReference type="Proteomes" id="UP001620645">
    <property type="component" value="Unassembled WGS sequence"/>
</dbReference>
<protein>
    <recommendedName>
        <fullName evidence="3">ATP synthase-coupling factor 6, mitochondrial</fullName>
    </recommendedName>
</protein>
<organism evidence="1 2">
    <name type="scientific">Heterodera schachtii</name>
    <name type="common">Sugarbeet cyst nematode worm</name>
    <name type="synonym">Tylenchus schachtii</name>
    <dbReference type="NCBI Taxonomy" id="97005"/>
    <lineage>
        <taxon>Eukaryota</taxon>
        <taxon>Metazoa</taxon>
        <taxon>Ecdysozoa</taxon>
        <taxon>Nematoda</taxon>
        <taxon>Chromadorea</taxon>
        <taxon>Rhabditida</taxon>
        <taxon>Tylenchina</taxon>
        <taxon>Tylenchomorpha</taxon>
        <taxon>Tylenchoidea</taxon>
        <taxon>Heteroderidae</taxon>
        <taxon>Heteroderinae</taxon>
        <taxon>Heterodera</taxon>
    </lineage>
</organism>
<comment type="caution">
    <text evidence="1">The sequence shown here is derived from an EMBL/GenBank/DDBJ whole genome shotgun (WGS) entry which is preliminary data.</text>
</comment>
<name>A0ABD2K5J6_HETSC</name>
<evidence type="ECO:0000313" key="2">
    <source>
        <dbReference type="Proteomes" id="UP001620645"/>
    </source>
</evidence>
<dbReference type="AlphaFoldDB" id="A0ABD2K5J6"/>
<evidence type="ECO:0008006" key="3">
    <source>
        <dbReference type="Google" id="ProtNLM"/>
    </source>
</evidence>
<sequence length="163" mass="17836">MASFRALSFARRPFTTSSLCRKEVDLVTSAYLNKVREVVGKQSELFTSPQLKKELSDQLNRLAQKFHLPDADAITKLGLQFEGADVVSSVDQLVDGGQSVDAQLNALNDSRAKYEAEQKAKKQAEQERIGAISGDADYAKEFFPIPPPHIEAQQLAAAAKAAQ</sequence>
<accession>A0ABD2K5J6</accession>
<dbReference type="EMBL" id="JBICCN010000051">
    <property type="protein sequence ID" value="KAL3098160.1"/>
    <property type="molecule type" value="Genomic_DNA"/>
</dbReference>
<evidence type="ECO:0000313" key="1">
    <source>
        <dbReference type="EMBL" id="KAL3098160.1"/>
    </source>
</evidence>